<keyword evidence="1" id="KW-0238">DNA-binding</keyword>
<dbReference type="EMBL" id="RKLX01000003">
    <property type="protein sequence ID" value="TGD19754.1"/>
    <property type="molecule type" value="Genomic_DNA"/>
</dbReference>
<dbReference type="RefSeq" id="WP_135367256.1">
    <property type="nucleotide sequence ID" value="NZ_RKLX01000003.1"/>
</dbReference>
<dbReference type="AlphaFoldDB" id="A0A4Z0JD58"/>
<dbReference type="PANTHER" id="PTHR30204:SF82">
    <property type="entry name" value="TRANSCRIPTIONAL REGULATOR, MERR FAMILY"/>
    <property type="match status" value="1"/>
</dbReference>
<dbReference type="InterPro" id="IPR009061">
    <property type="entry name" value="DNA-bd_dom_put_sf"/>
</dbReference>
<evidence type="ECO:0000313" key="3">
    <source>
        <dbReference type="EMBL" id="TGD19754.1"/>
    </source>
</evidence>
<dbReference type="SMART" id="SM00422">
    <property type="entry name" value="HTH_MERR"/>
    <property type="match status" value="1"/>
</dbReference>
<evidence type="ECO:0000313" key="4">
    <source>
        <dbReference type="Proteomes" id="UP000297348"/>
    </source>
</evidence>
<reference evidence="3 4" key="1">
    <citation type="submission" date="2018-10" db="EMBL/GenBank/DDBJ databases">
        <title>Lactobacillus sp. R7 and Lactobacillus sp. R19 isolated from fermented mustard green product of Taiwan.</title>
        <authorList>
            <person name="Lin S.-T."/>
        </authorList>
    </citation>
    <scope>NUCLEOTIDE SEQUENCE [LARGE SCALE GENOMIC DNA]</scope>
    <source>
        <strain evidence="3 4">BCRC 81129</strain>
    </source>
</reference>
<dbReference type="OrthoDB" id="9811174at2"/>
<sequence length="144" mass="16269">MLYQIKDVAAKTGLSIYTLRYYDQQGLLPFVARNAAGYRVFTDGDLHLLHTICCLKNTGMKIADIRSYIEDVMQGPKTIAHRERLLQRHRQQILAQQATIMANLKGIDEKLAIYRNPQAIDLVNQERAAAATEKVANGLPNPFE</sequence>
<dbReference type="SUPFAM" id="SSF46955">
    <property type="entry name" value="Putative DNA-binding domain"/>
    <property type="match status" value="1"/>
</dbReference>
<dbReference type="GO" id="GO:0003700">
    <property type="term" value="F:DNA-binding transcription factor activity"/>
    <property type="evidence" value="ECO:0007669"/>
    <property type="project" value="InterPro"/>
</dbReference>
<dbReference type="Proteomes" id="UP000297348">
    <property type="component" value="Unassembled WGS sequence"/>
</dbReference>
<dbReference type="CDD" id="cd01109">
    <property type="entry name" value="HTH_YyaN"/>
    <property type="match status" value="1"/>
</dbReference>
<gene>
    <name evidence="3" type="ORF">EGT51_02655</name>
</gene>
<organism evidence="3 4">
    <name type="scientific">Levilactobacillus suantsaiihabitans</name>
    <dbReference type="NCBI Taxonomy" id="2487722"/>
    <lineage>
        <taxon>Bacteria</taxon>
        <taxon>Bacillati</taxon>
        <taxon>Bacillota</taxon>
        <taxon>Bacilli</taxon>
        <taxon>Lactobacillales</taxon>
        <taxon>Lactobacillaceae</taxon>
        <taxon>Levilactobacillus</taxon>
    </lineage>
</organism>
<dbReference type="InterPro" id="IPR047057">
    <property type="entry name" value="MerR_fam"/>
</dbReference>
<proteinExistence type="predicted"/>
<feature type="domain" description="HTH merR-type" evidence="2">
    <location>
        <begin position="2"/>
        <end position="71"/>
    </location>
</feature>
<accession>A0A4Z0JD58</accession>
<evidence type="ECO:0000256" key="1">
    <source>
        <dbReference type="ARBA" id="ARBA00023125"/>
    </source>
</evidence>
<dbReference type="PROSITE" id="PS50937">
    <property type="entry name" value="HTH_MERR_2"/>
    <property type="match status" value="1"/>
</dbReference>
<protein>
    <submittedName>
        <fullName evidence="3">MerR family transcriptional regulator</fullName>
    </submittedName>
</protein>
<dbReference type="GO" id="GO:0003677">
    <property type="term" value="F:DNA binding"/>
    <property type="evidence" value="ECO:0007669"/>
    <property type="project" value="UniProtKB-KW"/>
</dbReference>
<dbReference type="Pfam" id="PF13411">
    <property type="entry name" value="MerR_1"/>
    <property type="match status" value="1"/>
</dbReference>
<dbReference type="Gene3D" id="1.10.1660.10">
    <property type="match status" value="1"/>
</dbReference>
<evidence type="ECO:0000259" key="2">
    <source>
        <dbReference type="PROSITE" id="PS50937"/>
    </source>
</evidence>
<dbReference type="PANTHER" id="PTHR30204">
    <property type="entry name" value="REDOX-CYCLING DRUG-SENSING TRANSCRIPTIONAL ACTIVATOR SOXR"/>
    <property type="match status" value="1"/>
</dbReference>
<dbReference type="InterPro" id="IPR000551">
    <property type="entry name" value="MerR-type_HTH_dom"/>
</dbReference>
<comment type="caution">
    <text evidence="3">The sequence shown here is derived from an EMBL/GenBank/DDBJ whole genome shotgun (WGS) entry which is preliminary data.</text>
</comment>
<keyword evidence="4" id="KW-1185">Reference proteome</keyword>
<name>A0A4Z0JD58_9LACO</name>